<keyword evidence="3" id="KW-1185">Reference proteome</keyword>
<accession>A0A495S3S1</accession>
<dbReference type="Proteomes" id="UP000280091">
    <property type="component" value="Unassembled WGS sequence"/>
</dbReference>
<gene>
    <name evidence="2" type="ORF">BC952_1676</name>
</gene>
<organism evidence="2 3">
    <name type="scientific">Flavobacterium limicola</name>
    <dbReference type="NCBI Taxonomy" id="180441"/>
    <lineage>
        <taxon>Bacteria</taxon>
        <taxon>Pseudomonadati</taxon>
        <taxon>Bacteroidota</taxon>
        <taxon>Flavobacteriia</taxon>
        <taxon>Flavobacteriales</taxon>
        <taxon>Flavobacteriaceae</taxon>
        <taxon>Flavobacterium</taxon>
    </lineage>
</organism>
<feature type="transmembrane region" description="Helical" evidence="1">
    <location>
        <begin position="56"/>
        <end position="76"/>
    </location>
</feature>
<keyword evidence="1" id="KW-0472">Membrane</keyword>
<comment type="caution">
    <text evidence="2">The sequence shown here is derived from an EMBL/GenBank/DDBJ whole genome shotgun (WGS) entry which is preliminary data.</text>
</comment>
<evidence type="ECO:0000256" key="1">
    <source>
        <dbReference type="SAM" id="Phobius"/>
    </source>
</evidence>
<evidence type="ECO:0000313" key="2">
    <source>
        <dbReference type="EMBL" id="RKS93826.1"/>
    </source>
</evidence>
<reference evidence="2 3" key="1">
    <citation type="submission" date="2018-10" db="EMBL/GenBank/DDBJ databases">
        <title>Genomic Encyclopedia of Archaeal and Bacterial Type Strains, Phase II (KMG-II): from individual species to whole genera.</title>
        <authorList>
            <person name="Goeker M."/>
        </authorList>
    </citation>
    <scope>NUCLEOTIDE SEQUENCE [LARGE SCALE GENOMIC DNA]</scope>
    <source>
        <strain evidence="2 3">DSM 15094</strain>
    </source>
</reference>
<dbReference type="AlphaFoldDB" id="A0A495S3S1"/>
<dbReference type="EMBL" id="RBXA01000002">
    <property type="protein sequence ID" value="RKS93826.1"/>
    <property type="molecule type" value="Genomic_DNA"/>
</dbReference>
<dbReference type="RefSeq" id="WP_147405269.1">
    <property type="nucleotide sequence ID" value="NZ_RBXA01000002.1"/>
</dbReference>
<keyword evidence="1" id="KW-1133">Transmembrane helix</keyword>
<proteinExistence type="predicted"/>
<protein>
    <submittedName>
        <fullName evidence="2">Uncharacterized protein</fullName>
    </submittedName>
</protein>
<name>A0A495S3S1_9FLAO</name>
<feature type="transmembrane region" description="Helical" evidence="1">
    <location>
        <begin position="88"/>
        <end position="108"/>
    </location>
</feature>
<sequence length="248" mass="29648">MDINLIYKIVLSMFLLYETVIYLNTSKITDVIIEKSFGDKTEINSKSINRIAVMKTWYFAFFVISYIFSITSIKSYNKEYFFFANADYYINSFFFITGIILMLLLRLLPNKAIKNDYYKDLNIIPTYEKILNELQASSIKDDNLISKEFDFALKSNYFEIELSQFKDLLQLKEPTQKIIWKPVVKTKKKDRQMLLTFLNRLFQNQLIKIERKEVCLFVNKYFDFNEFDHDIKENPLKPDNIGAWMKNN</sequence>
<evidence type="ECO:0000313" key="3">
    <source>
        <dbReference type="Proteomes" id="UP000280091"/>
    </source>
</evidence>
<dbReference type="OrthoDB" id="9803665at2"/>
<keyword evidence="1" id="KW-0812">Transmembrane</keyword>